<dbReference type="Proteomes" id="UP000215335">
    <property type="component" value="Unassembled WGS sequence"/>
</dbReference>
<gene>
    <name evidence="2" type="ORF">TSAR_006560</name>
</gene>
<dbReference type="PROSITE" id="PS00889">
    <property type="entry name" value="CNMP_BINDING_2"/>
    <property type="match status" value="1"/>
</dbReference>
<organism evidence="2 3">
    <name type="scientific">Trichomalopsis sarcophagae</name>
    <dbReference type="NCBI Taxonomy" id="543379"/>
    <lineage>
        <taxon>Eukaryota</taxon>
        <taxon>Metazoa</taxon>
        <taxon>Ecdysozoa</taxon>
        <taxon>Arthropoda</taxon>
        <taxon>Hexapoda</taxon>
        <taxon>Insecta</taxon>
        <taxon>Pterygota</taxon>
        <taxon>Neoptera</taxon>
        <taxon>Endopterygota</taxon>
        <taxon>Hymenoptera</taxon>
        <taxon>Apocrita</taxon>
        <taxon>Proctotrupomorpha</taxon>
        <taxon>Chalcidoidea</taxon>
        <taxon>Pteromalidae</taxon>
        <taxon>Pteromalinae</taxon>
        <taxon>Trichomalopsis</taxon>
    </lineage>
</organism>
<dbReference type="AlphaFoldDB" id="A0A232FFC9"/>
<dbReference type="Gene3D" id="2.60.120.10">
    <property type="entry name" value="Jelly Rolls"/>
    <property type="match status" value="2"/>
</dbReference>
<dbReference type="InterPro" id="IPR018488">
    <property type="entry name" value="cNMP-bd_CS"/>
</dbReference>
<dbReference type="InterPro" id="IPR018490">
    <property type="entry name" value="cNMP-bd_dom_sf"/>
</dbReference>
<dbReference type="EMBL" id="NNAY01000332">
    <property type="protein sequence ID" value="OXU29158.1"/>
    <property type="molecule type" value="Genomic_DNA"/>
</dbReference>
<dbReference type="InterPro" id="IPR014710">
    <property type="entry name" value="RmlC-like_jellyroll"/>
</dbReference>
<dbReference type="PROSITE" id="PS50042">
    <property type="entry name" value="CNMP_BINDING_3"/>
    <property type="match status" value="1"/>
</dbReference>
<dbReference type="OrthoDB" id="166212at2759"/>
<dbReference type="CDD" id="cd00038">
    <property type="entry name" value="CAP_ED"/>
    <property type="match status" value="1"/>
</dbReference>
<accession>A0A232FFC9</accession>
<dbReference type="SUPFAM" id="SSF51206">
    <property type="entry name" value="cAMP-binding domain-like"/>
    <property type="match status" value="2"/>
</dbReference>
<dbReference type="PANTHER" id="PTHR23011">
    <property type="entry name" value="CYCLIC NUCLEOTIDE-BINDING DOMAIN CONTAINING PROTEIN"/>
    <property type="match status" value="1"/>
</dbReference>
<sequence length="541" mass="62882">MTDPMRRKSTVREALNEANLFLKQRVIVGKLRGRYLFRAAVRLVIEYKDWIGNGDSENIGDDVTVNVKLAQRKKSSEQEDLTVKDRSILLISPHKRSKDDVAYIEYLLKEIKAFKRYPEDVRESLASDCGYQFVPAGRTIIRQNHKARLLYYVVSGQLQISRNLEEPVTEEVKQIDAGMLKPGDMFGEIALLHQVPRTATVVSKTPVDLLLITRKMFNIYLRHFLLEEWDILRDALVNFNYFKGWTEETMRECCILSKIVNYKPNEVLLGDGKGMIHYVYFLLNGECRLVEHMLVETKRVGKHVKYKLYESQQKDRNPRQRIGRSKKLELPDDELSAIIMESASQDGSMGNITAKEQSSSPADYIKLISSKKPNTNIAIERVSVITVTLQDVINQWHEITDVVEMLMRQPSTTNLKNYPKNVKTVFMQICTFYRGACFGLGEQMKNRRVVSITPSRCLLIPRYWLTQHNRANIWERVKQFMNSVFPDNKQLLDKYVENKMWAKHKKEYAKNIVKCGRDIPNDTKLCDVPYSIRINENIIDE</sequence>
<protein>
    <recommendedName>
        <fullName evidence="1">Cyclic nucleotide-binding domain-containing protein</fullName>
    </recommendedName>
</protein>
<evidence type="ECO:0000313" key="2">
    <source>
        <dbReference type="EMBL" id="OXU29158.1"/>
    </source>
</evidence>
<name>A0A232FFC9_9HYME</name>
<dbReference type="SMART" id="SM00100">
    <property type="entry name" value="cNMP"/>
    <property type="match status" value="1"/>
</dbReference>
<dbReference type="InterPro" id="IPR000595">
    <property type="entry name" value="cNMP-bd_dom"/>
</dbReference>
<comment type="caution">
    <text evidence="2">The sequence shown here is derived from an EMBL/GenBank/DDBJ whole genome shotgun (WGS) entry which is preliminary data.</text>
</comment>
<evidence type="ECO:0000259" key="1">
    <source>
        <dbReference type="PROSITE" id="PS50042"/>
    </source>
</evidence>
<dbReference type="PANTHER" id="PTHR23011:SF41">
    <property type="entry name" value="CYCLIC NUCLEOTIDE-BINDING DOMAIN-CONTAINING PROTEIN"/>
    <property type="match status" value="1"/>
</dbReference>
<dbReference type="Pfam" id="PF00027">
    <property type="entry name" value="cNMP_binding"/>
    <property type="match status" value="1"/>
</dbReference>
<reference evidence="2 3" key="1">
    <citation type="journal article" date="2017" name="Curr. Biol.">
        <title>The Evolution of Venom by Co-option of Single-Copy Genes.</title>
        <authorList>
            <person name="Martinson E.O."/>
            <person name="Mrinalini"/>
            <person name="Kelkar Y.D."/>
            <person name="Chang C.H."/>
            <person name="Werren J.H."/>
        </authorList>
    </citation>
    <scope>NUCLEOTIDE SEQUENCE [LARGE SCALE GENOMIC DNA]</scope>
    <source>
        <strain evidence="2 3">Alberta</strain>
        <tissue evidence="2">Whole body</tissue>
    </source>
</reference>
<evidence type="ECO:0000313" key="3">
    <source>
        <dbReference type="Proteomes" id="UP000215335"/>
    </source>
</evidence>
<proteinExistence type="predicted"/>
<keyword evidence="3" id="KW-1185">Reference proteome</keyword>
<feature type="domain" description="Cyclic nucleotide-binding" evidence="1">
    <location>
        <begin position="113"/>
        <end position="221"/>
    </location>
</feature>